<dbReference type="RefSeq" id="WP_013149511.1">
    <property type="nucleotide sequence ID" value="NC_014209.1"/>
</dbReference>
<protein>
    <recommendedName>
        <fullName evidence="3">CARD domain-containing protein</fullName>
    </recommendedName>
</protein>
<dbReference type="EMBL" id="CP002032">
    <property type="protein sequence ID" value="ADH59830.1"/>
    <property type="molecule type" value="Genomic_DNA"/>
</dbReference>
<dbReference type="Proteomes" id="UP000002064">
    <property type="component" value="Chromosome"/>
</dbReference>
<gene>
    <name evidence="1" type="ordered locus">Tmath_0043</name>
</gene>
<organism evidence="1 2">
    <name type="scientific">Thermoanaerobacter mathranii subsp. mathranii (strain DSM 11426 / CCUG 53645 / CIP 108742 / A3)</name>
    <dbReference type="NCBI Taxonomy" id="583358"/>
    <lineage>
        <taxon>Bacteria</taxon>
        <taxon>Bacillati</taxon>
        <taxon>Bacillota</taxon>
        <taxon>Clostridia</taxon>
        <taxon>Thermoanaerobacterales</taxon>
        <taxon>Thermoanaerobacteraceae</taxon>
        <taxon>Thermoanaerobacter</taxon>
    </lineage>
</organism>
<reference evidence="1 2" key="1">
    <citation type="submission" date="2010-05" db="EMBL/GenBank/DDBJ databases">
        <title>Complete sequence of Thermoanaerobacter mathranii subsp. mathranii mathranii str. A3.</title>
        <authorList>
            <consortium name="US DOE Joint Genome Institute"/>
            <person name="Lucas S."/>
            <person name="Copeland A."/>
            <person name="Lapidus A."/>
            <person name="Cheng J.-F."/>
            <person name="Bruce D."/>
            <person name="Goodwin L."/>
            <person name="Pitluck S."/>
            <person name="Held B."/>
            <person name="Detter J.C."/>
            <person name="Han C."/>
            <person name="Tapia R."/>
            <person name="Land M."/>
            <person name="Hauser L."/>
            <person name="Kyrpides N."/>
            <person name="Mikhailova N."/>
            <person name="Zhou J."/>
            <person name="Hemme C."/>
            <person name="Woyke T."/>
        </authorList>
    </citation>
    <scope>NUCLEOTIDE SEQUENCE [LARGE SCALE GENOMIC DNA]</scope>
    <source>
        <strain evidence="1 2">A3</strain>
    </source>
</reference>
<sequence length="56" mass="6453">MREIEYLLDLAEIKDTEYKNLLALLSLIDLLVEKGIITRHELAQKSKEIAKIKTAL</sequence>
<evidence type="ECO:0008006" key="3">
    <source>
        <dbReference type="Google" id="ProtNLM"/>
    </source>
</evidence>
<name>A0ABN3YYK6_THEM3</name>
<keyword evidence="2" id="KW-1185">Reference proteome</keyword>
<accession>A0ABN3YYK6</accession>
<evidence type="ECO:0000313" key="2">
    <source>
        <dbReference type="Proteomes" id="UP000002064"/>
    </source>
</evidence>
<proteinExistence type="predicted"/>
<evidence type="ECO:0000313" key="1">
    <source>
        <dbReference type="EMBL" id="ADH59830.1"/>
    </source>
</evidence>